<accession>A0A066UE66</accession>
<sequence length="83" mass="9447">QPNLRADKLAARLGGCLELDIKTAIENLMLLVLDISLKQNQVIINSISPVEIRQKQPLRQQEITEKVFTIILMDQHIQTLSEN</sequence>
<proteinExistence type="predicted"/>
<keyword evidence="2" id="KW-1185">Reference proteome</keyword>
<protein>
    <submittedName>
        <fullName evidence="1">Uncharacterized protein</fullName>
    </submittedName>
</protein>
<dbReference type="AlphaFoldDB" id="A0A066UE66"/>
<evidence type="ECO:0000313" key="2">
    <source>
        <dbReference type="Proteomes" id="UP000035860"/>
    </source>
</evidence>
<dbReference type="EMBL" id="AOMT01000017">
    <property type="protein sequence ID" value="KDN25400.1"/>
    <property type="molecule type" value="Genomic_DNA"/>
</dbReference>
<evidence type="ECO:0000313" key="1">
    <source>
        <dbReference type="EMBL" id="KDN25400.1"/>
    </source>
</evidence>
<feature type="non-terminal residue" evidence="1">
    <location>
        <position position="1"/>
    </location>
</feature>
<gene>
    <name evidence="1" type="ORF">MBO_04052</name>
</gene>
<comment type="caution">
    <text evidence="1">The sequence shown here is derived from an EMBL/GenBank/DDBJ whole genome shotgun (WGS) entry which is preliminary data.</text>
</comment>
<reference evidence="1 2" key="1">
    <citation type="journal article" date="2014" name="Genome Announc.">
        <title>Draft Genome Sequence of Moraxella bovoculi Strain 237T (ATCC BAA-1259T) Isolated from a Calf with Infectious Bovine Keratoconjunctivitis.</title>
        <authorList>
            <person name="Calcutt M.J."/>
            <person name="Foecking M.F."/>
            <person name="Martin N.T."/>
            <person name="Mhlanga-Mutangadura T."/>
            <person name="Reilly T.J."/>
        </authorList>
    </citation>
    <scope>NUCLEOTIDE SEQUENCE [LARGE SCALE GENOMIC DNA]</scope>
    <source>
        <strain evidence="1 2">237</strain>
    </source>
</reference>
<dbReference type="Proteomes" id="UP000035860">
    <property type="component" value="Unassembled WGS sequence"/>
</dbReference>
<name>A0A066UE66_9GAMM</name>
<organism evidence="1 2">
    <name type="scientific">Moraxella bovoculi 237</name>
    <dbReference type="NCBI Taxonomy" id="743974"/>
    <lineage>
        <taxon>Bacteria</taxon>
        <taxon>Pseudomonadati</taxon>
        <taxon>Pseudomonadota</taxon>
        <taxon>Gammaproteobacteria</taxon>
        <taxon>Moraxellales</taxon>
        <taxon>Moraxellaceae</taxon>
        <taxon>Moraxella</taxon>
    </lineage>
</organism>